<sequence>MACNGENTTFLPSITYFMLASNGISSTIRAYSQSDYSMVAFIFFIYLSFLLLQYCLSAYQRLPPDQDSLTKDLLKFAVWFLFSAMIFGFAYQFAPLISLVAAISVFAIATAGSALLFYVCIIYGDGKTRGCGEEKRNYSRECACPVDQVSDEKIQQYDFVLEKL</sequence>
<accession>A0A4S4DQ05</accession>
<organism evidence="2 3">
    <name type="scientific">Camellia sinensis var. sinensis</name>
    <name type="common">China tea</name>
    <dbReference type="NCBI Taxonomy" id="542762"/>
    <lineage>
        <taxon>Eukaryota</taxon>
        <taxon>Viridiplantae</taxon>
        <taxon>Streptophyta</taxon>
        <taxon>Embryophyta</taxon>
        <taxon>Tracheophyta</taxon>
        <taxon>Spermatophyta</taxon>
        <taxon>Magnoliopsida</taxon>
        <taxon>eudicotyledons</taxon>
        <taxon>Gunneridae</taxon>
        <taxon>Pentapetalae</taxon>
        <taxon>asterids</taxon>
        <taxon>Ericales</taxon>
        <taxon>Theaceae</taxon>
        <taxon>Camellia</taxon>
    </lineage>
</organism>
<comment type="caution">
    <text evidence="2">The sequence shown here is derived from an EMBL/GenBank/DDBJ whole genome shotgun (WGS) entry which is preliminary data.</text>
</comment>
<proteinExistence type="predicted"/>
<evidence type="ECO:0000256" key="1">
    <source>
        <dbReference type="SAM" id="Phobius"/>
    </source>
</evidence>
<evidence type="ECO:0000313" key="2">
    <source>
        <dbReference type="EMBL" id="THG05139.1"/>
    </source>
</evidence>
<dbReference type="PANTHER" id="PTHR46610">
    <property type="entry name" value="OS05G0181300 PROTEIN"/>
    <property type="match status" value="1"/>
</dbReference>
<feature type="transmembrane region" description="Helical" evidence="1">
    <location>
        <begin position="36"/>
        <end position="56"/>
    </location>
</feature>
<keyword evidence="1" id="KW-0812">Transmembrane</keyword>
<gene>
    <name evidence="2" type="ORF">TEA_012945</name>
</gene>
<keyword evidence="1" id="KW-0472">Membrane</keyword>
<reference evidence="2 3" key="1">
    <citation type="journal article" date="2018" name="Proc. Natl. Acad. Sci. U.S.A.">
        <title>Draft genome sequence of Camellia sinensis var. sinensis provides insights into the evolution of the tea genome and tea quality.</title>
        <authorList>
            <person name="Wei C."/>
            <person name="Yang H."/>
            <person name="Wang S."/>
            <person name="Zhao J."/>
            <person name="Liu C."/>
            <person name="Gao L."/>
            <person name="Xia E."/>
            <person name="Lu Y."/>
            <person name="Tai Y."/>
            <person name="She G."/>
            <person name="Sun J."/>
            <person name="Cao H."/>
            <person name="Tong W."/>
            <person name="Gao Q."/>
            <person name="Li Y."/>
            <person name="Deng W."/>
            <person name="Jiang X."/>
            <person name="Wang W."/>
            <person name="Chen Q."/>
            <person name="Zhang S."/>
            <person name="Li H."/>
            <person name="Wu J."/>
            <person name="Wang P."/>
            <person name="Li P."/>
            <person name="Shi C."/>
            <person name="Zheng F."/>
            <person name="Jian J."/>
            <person name="Huang B."/>
            <person name="Shan D."/>
            <person name="Shi M."/>
            <person name="Fang C."/>
            <person name="Yue Y."/>
            <person name="Li F."/>
            <person name="Li D."/>
            <person name="Wei S."/>
            <person name="Han B."/>
            <person name="Jiang C."/>
            <person name="Yin Y."/>
            <person name="Xia T."/>
            <person name="Zhang Z."/>
            <person name="Bennetzen J.L."/>
            <person name="Zhao S."/>
            <person name="Wan X."/>
        </authorList>
    </citation>
    <scope>NUCLEOTIDE SEQUENCE [LARGE SCALE GENOMIC DNA]</scope>
    <source>
        <strain evidence="3">cv. Shuchazao</strain>
        <tissue evidence="2">Leaf</tissue>
    </source>
</reference>
<dbReference type="AlphaFoldDB" id="A0A4S4DQ05"/>
<feature type="transmembrane region" description="Helical" evidence="1">
    <location>
        <begin position="76"/>
        <end position="94"/>
    </location>
</feature>
<keyword evidence="3" id="KW-1185">Reference proteome</keyword>
<keyword evidence="1" id="KW-1133">Transmembrane helix</keyword>
<protein>
    <submittedName>
        <fullName evidence="2">Uncharacterized protein</fullName>
    </submittedName>
</protein>
<feature type="transmembrane region" description="Helical" evidence="1">
    <location>
        <begin position="100"/>
        <end position="123"/>
    </location>
</feature>
<dbReference type="PANTHER" id="PTHR46610:SF20">
    <property type="entry name" value="OS05G0181300 PROTEIN"/>
    <property type="match status" value="1"/>
</dbReference>
<dbReference type="Proteomes" id="UP000306102">
    <property type="component" value="Unassembled WGS sequence"/>
</dbReference>
<name>A0A4S4DQ05_CAMSN</name>
<dbReference type="EMBL" id="SDRB02010666">
    <property type="protein sequence ID" value="THG05139.1"/>
    <property type="molecule type" value="Genomic_DNA"/>
</dbReference>
<evidence type="ECO:0000313" key="3">
    <source>
        <dbReference type="Proteomes" id="UP000306102"/>
    </source>
</evidence>
<dbReference type="InterPro" id="IPR045501">
    <property type="entry name" value="DUF6490"/>
</dbReference>
<dbReference type="Pfam" id="PF20100">
    <property type="entry name" value="DUF6490"/>
    <property type="match status" value="1"/>
</dbReference>